<dbReference type="PaxDb" id="2903-EOD27393"/>
<reference evidence="3" key="2">
    <citation type="submission" date="2024-10" db="UniProtKB">
        <authorList>
            <consortium name="EnsemblProtists"/>
        </authorList>
    </citation>
    <scope>IDENTIFICATION</scope>
</reference>
<sequence length="704" mass="73531">MLADQTALSPTGSETLDVGGWQVVVTDGHAVLPEGMTHLPDKAFQDRTTLVSVAFPRSLASIGSSAFEGCSSLSSIDLPAGLTAINNHAFRRCSALPSVTLPAGLTSIGMGAFAHCPFITTVTFPAGLTSIGPSAFHLCSSLTHVTLPAGLTFIGEAAFFRCSSLTRVAFPAGLTSISCAVFSGCSALARVILPAGLTSIGDCAFDACEALGSVTLPASLTSIGEAAFEGCPSLASVTVPTTSEIGDAAFDPTTTVVRLSPASMCAQARAAEAAAREAEMAEAAAAADRNAEALLADEEAEKEAEQRAKERKANQKKKKKKGSGGGSGAGPSQEPEGEEAEAVAAAEGGAMAAEEEAELAAALQESARLEAERRVAEEQPPQPEAPPREEEEPPKPEAPPREEEPPPADFICPITTEVMSDPVMATDGHSYERKQIERWLATKSTSPMTGEALEHSILTPNHALRGRIREWQEAHRGRASSALISIVKASLRAVFRGGSFVDGCGTAAQSALTVERARALLRGGAASSAGEPSALERARVLCSWSESDPTAAAAGSTVAIHSLVSRPSMNGKVGVVVSASASTARFGVRVAGEAKALALRRALQWPLPDSPDPLFDTPLPSLRPANLQPAAEAVEVGRLVLKAEEWSPQSHELFPEAARKRAVEVMRLGYLIAWDEERFDSREGAAPELADVWRGFVLPRAVVR</sequence>
<dbReference type="Gene3D" id="3.30.40.10">
    <property type="entry name" value="Zinc/RING finger domain, C3HC4 (zinc finger)"/>
    <property type="match status" value="1"/>
</dbReference>
<proteinExistence type="predicted"/>
<dbReference type="PANTHER" id="PTHR45661">
    <property type="entry name" value="SURFACE ANTIGEN"/>
    <property type="match status" value="1"/>
</dbReference>
<evidence type="ECO:0000256" key="1">
    <source>
        <dbReference type="SAM" id="MobiDB-lite"/>
    </source>
</evidence>
<dbReference type="GO" id="GO:0004842">
    <property type="term" value="F:ubiquitin-protein transferase activity"/>
    <property type="evidence" value="ECO:0007669"/>
    <property type="project" value="InterPro"/>
</dbReference>
<feature type="compositionally biased region" description="Basic and acidic residues" evidence="1">
    <location>
        <begin position="303"/>
        <end position="313"/>
    </location>
</feature>
<protein>
    <recommendedName>
        <fullName evidence="2">U-box domain-containing protein</fullName>
    </recommendedName>
</protein>
<dbReference type="InterPro" id="IPR032675">
    <property type="entry name" value="LRR_dom_sf"/>
</dbReference>
<dbReference type="Pfam" id="PF13306">
    <property type="entry name" value="LRR_5"/>
    <property type="match status" value="1"/>
</dbReference>
<dbReference type="Pfam" id="PF04564">
    <property type="entry name" value="U-box"/>
    <property type="match status" value="1"/>
</dbReference>
<dbReference type="AlphaFoldDB" id="A0A0D3JV58"/>
<dbReference type="eggNOG" id="KOG0167">
    <property type="taxonomic scope" value="Eukaryota"/>
</dbReference>
<accession>A0A0D3JV58</accession>
<dbReference type="InterPro" id="IPR003903">
    <property type="entry name" value="UIM_dom"/>
</dbReference>
<dbReference type="GeneID" id="17272938"/>
<evidence type="ECO:0000259" key="2">
    <source>
        <dbReference type="PROSITE" id="PS51698"/>
    </source>
</evidence>
<feature type="region of interest" description="Disordered" evidence="1">
    <location>
        <begin position="297"/>
        <end position="409"/>
    </location>
</feature>
<dbReference type="GO" id="GO:0016567">
    <property type="term" value="P:protein ubiquitination"/>
    <property type="evidence" value="ECO:0007669"/>
    <property type="project" value="InterPro"/>
</dbReference>
<dbReference type="PROSITE" id="PS50330">
    <property type="entry name" value="UIM"/>
    <property type="match status" value="1"/>
</dbReference>
<dbReference type="SMART" id="SM00504">
    <property type="entry name" value="Ubox"/>
    <property type="match status" value="1"/>
</dbReference>
<dbReference type="InterPro" id="IPR026906">
    <property type="entry name" value="LRR_5"/>
</dbReference>
<dbReference type="InterPro" id="IPR003613">
    <property type="entry name" value="Ubox_domain"/>
</dbReference>
<dbReference type="EnsemblProtists" id="EOD27393">
    <property type="protein sequence ID" value="EOD27393"/>
    <property type="gene ID" value="EMIHUDRAFT_114666"/>
</dbReference>
<organism evidence="3 4">
    <name type="scientific">Emiliania huxleyi (strain CCMP1516)</name>
    <dbReference type="NCBI Taxonomy" id="280463"/>
    <lineage>
        <taxon>Eukaryota</taxon>
        <taxon>Haptista</taxon>
        <taxon>Haptophyta</taxon>
        <taxon>Prymnesiophyceae</taxon>
        <taxon>Isochrysidales</taxon>
        <taxon>Noelaerhabdaceae</taxon>
        <taxon>Emiliania</taxon>
    </lineage>
</organism>
<feature type="compositionally biased region" description="Basic and acidic residues" evidence="1">
    <location>
        <begin position="393"/>
        <end position="404"/>
    </location>
</feature>
<feature type="compositionally biased region" description="Low complexity" evidence="1">
    <location>
        <begin position="342"/>
        <end position="352"/>
    </location>
</feature>
<dbReference type="SUPFAM" id="SSF52058">
    <property type="entry name" value="L domain-like"/>
    <property type="match status" value="1"/>
</dbReference>
<evidence type="ECO:0000313" key="3">
    <source>
        <dbReference type="EnsemblProtists" id="EOD27393"/>
    </source>
</evidence>
<dbReference type="KEGG" id="ehx:EMIHUDRAFT_114666"/>
<keyword evidence="4" id="KW-1185">Reference proteome</keyword>
<dbReference type="HOGENOM" id="CLU_392038_0_0_1"/>
<reference evidence="4" key="1">
    <citation type="journal article" date="2013" name="Nature">
        <title>Pan genome of the phytoplankton Emiliania underpins its global distribution.</title>
        <authorList>
            <person name="Read B.A."/>
            <person name="Kegel J."/>
            <person name="Klute M.J."/>
            <person name="Kuo A."/>
            <person name="Lefebvre S.C."/>
            <person name="Maumus F."/>
            <person name="Mayer C."/>
            <person name="Miller J."/>
            <person name="Monier A."/>
            <person name="Salamov A."/>
            <person name="Young J."/>
            <person name="Aguilar M."/>
            <person name="Claverie J.M."/>
            <person name="Frickenhaus S."/>
            <person name="Gonzalez K."/>
            <person name="Herman E.K."/>
            <person name="Lin Y.C."/>
            <person name="Napier J."/>
            <person name="Ogata H."/>
            <person name="Sarno A.F."/>
            <person name="Shmutz J."/>
            <person name="Schroeder D."/>
            <person name="de Vargas C."/>
            <person name="Verret F."/>
            <person name="von Dassow P."/>
            <person name="Valentin K."/>
            <person name="Van de Peer Y."/>
            <person name="Wheeler G."/>
            <person name="Dacks J.B."/>
            <person name="Delwiche C.F."/>
            <person name="Dyhrman S.T."/>
            <person name="Glockner G."/>
            <person name="John U."/>
            <person name="Richards T."/>
            <person name="Worden A.Z."/>
            <person name="Zhang X."/>
            <person name="Grigoriev I.V."/>
            <person name="Allen A.E."/>
            <person name="Bidle K."/>
            <person name="Borodovsky M."/>
            <person name="Bowler C."/>
            <person name="Brownlee C."/>
            <person name="Cock J.M."/>
            <person name="Elias M."/>
            <person name="Gladyshev V.N."/>
            <person name="Groth M."/>
            <person name="Guda C."/>
            <person name="Hadaegh A."/>
            <person name="Iglesias-Rodriguez M.D."/>
            <person name="Jenkins J."/>
            <person name="Jones B.M."/>
            <person name="Lawson T."/>
            <person name="Leese F."/>
            <person name="Lindquist E."/>
            <person name="Lobanov A."/>
            <person name="Lomsadze A."/>
            <person name="Malik S.B."/>
            <person name="Marsh M.E."/>
            <person name="Mackinder L."/>
            <person name="Mock T."/>
            <person name="Mueller-Roeber B."/>
            <person name="Pagarete A."/>
            <person name="Parker M."/>
            <person name="Probert I."/>
            <person name="Quesneville H."/>
            <person name="Raines C."/>
            <person name="Rensing S.A."/>
            <person name="Riano-Pachon D.M."/>
            <person name="Richier S."/>
            <person name="Rokitta S."/>
            <person name="Shiraiwa Y."/>
            <person name="Soanes D.M."/>
            <person name="van der Giezen M."/>
            <person name="Wahlund T.M."/>
            <person name="Williams B."/>
            <person name="Wilson W."/>
            <person name="Wolfe G."/>
            <person name="Wurch L.L."/>
        </authorList>
    </citation>
    <scope>NUCLEOTIDE SEQUENCE</scope>
</reference>
<dbReference type="RefSeq" id="XP_005779822.1">
    <property type="nucleotide sequence ID" value="XM_005779765.1"/>
</dbReference>
<name>A0A0D3JV58_EMIH1</name>
<feature type="domain" description="U-box" evidence="2">
    <location>
        <begin position="405"/>
        <end position="478"/>
    </location>
</feature>
<dbReference type="PANTHER" id="PTHR45661:SF3">
    <property type="entry name" value="IG-LIKE DOMAIN-CONTAINING PROTEIN"/>
    <property type="match status" value="1"/>
</dbReference>
<evidence type="ECO:0000313" key="4">
    <source>
        <dbReference type="Proteomes" id="UP000013827"/>
    </source>
</evidence>
<dbReference type="SUPFAM" id="SSF57850">
    <property type="entry name" value="RING/U-box"/>
    <property type="match status" value="1"/>
</dbReference>
<dbReference type="Proteomes" id="UP000013827">
    <property type="component" value="Unassembled WGS sequence"/>
</dbReference>
<dbReference type="PROSITE" id="PS51698">
    <property type="entry name" value="U_BOX"/>
    <property type="match status" value="1"/>
</dbReference>
<feature type="compositionally biased region" description="Basic and acidic residues" evidence="1">
    <location>
        <begin position="367"/>
        <end position="377"/>
    </location>
</feature>
<dbReference type="CDD" id="cd16655">
    <property type="entry name" value="RING-Ubox_WDSUB1-like"/>
    <property type="match status" value="1"/>
</dbReference>
<dbReference type="InterPro" id="IPR053139">
    <property type="entry name" value="Surface_bspA-like"/>
</dbReference>
<dbReference type="InterPro" id="IPR013083">
    <property type="entry name" value="Znf_RING/FYVE/PHD"/>
</dbReference>
<dbReference type="Gene3D" id="3.80.10.10">
    <property type="entry name" value="Ribonuclease Inhibitor"/>
    <property type="match status" value="2"/>
</dbReference>
<dbReference type="STRING" id="2903.R1CWF7"/>